<dbReference type="InterPro" id="IPR018232">
    <property type="entry name" value="Glyco_hydro_37_CS"/>
</dbReference>
<dbReference type="GO" id="GO:0005993">
    <property type="term" value="P:trehalose catabolic process"/>
    <property type="evidence" value="ECO:0007669"/>
    <property type="project" value="TreeGrafter"/>
</dbReference>
<reference evidence="6" key="1">
    <citation type="submission" date="2022-07" db="EMBL/GenBank/DDBJ databases">
        <title>Phylogenomic reconstructions and comparative analyses of Kickxellomycotina fungi.</title>
        <authorList>
            <person name="Reynolds N.K."/>
            <person name="Stajich J.E."/>
            <person name="Barry K."/>
            <person name="Grigoriev I.V."/>
            <person name="Crous P."/>
            <person name="Smith M.E."/>
        </authorList>
    </citation>
    <scope>NUCLEOTIDE SEQUENCE</scope>
    <source>
        <strain evidence="6">RSA 567</strain>
    </source>
</reference>
<keyword evidence="5" id="KW-0732">Signal</keyword>
<dbReference type="SUPFAM" id="SSF48208">
    <property type="entry name" value="Six-hairpin glycosidases"/>
    <property type="match status" value="1"/>
</dbReference>
<dbReference type="Gene3D" id="1.50.10.10">
    <property type="match status" value="1"/>
</dbReference>
<sequence length="632" mass="72368">MARWMVGALSVLGLASLTYGRALQDTRPFYQATTIGCQDPIYCTGPLLEMVQLSGVYNDSKTFVDQPMLKPEAEIMAQFNKLGKSPSQEAIKAFLHDNFAPAGTELRPTDLPEFRENVKFLHTIRDPILRGWGHTLHKFWPELTRVTDNSTLCEGCRSTLLNTSYPFVVPGGRFREYYYWDTFFTMEGLIHSELLETTRLMILNFAEIVRERGFIPNGARTYYLNRSQPPMFTQMVRLYFEHTQDYQFLLEVLPIVRVEYDFWHRERSVPVPGKDGKQYLLNHYYVQETEPRPEAYKEDLAIGQLLSPDNNTQLHTEIYSELAAGAESGMDYTSRWAQVKNATHEEILASLETHRIVPVDLNSILYLNERDMATLNFQAYQYCTTHTNKTILVSCEPYLVDALDMKWFAHRRREAINAILWDKDSRTFKDYNLRTNSLTQEFALTNFWALWAMADQMDEKDVLAHWEWLDKFQGQFPGGLPTTLLTTGLQWDFPNAWPPLQYMVLRGLQKSYDSLVTKYAASSKLTTTPPQVAGLRQLEVVLAQKYIDSAFCAWYETGGSIDGLLARKAGLDDEDTGNMFEKFDVTTVGVTGAGGEYDPQVGFGWTNGVTIWLLSTYGDQLQRPSCLSPEPA</sequence>
<evidence type="ECO:0000313" key="6">
    <source>
        <dbReference type="EMBL" id="KAJ1977419.1"/>
    </source>
</evidence>
<dbReference type="EC" id="3.2.1.28" evidence="4"/>
<organism evidence="6 7">
    <name type="scientific">Dimargaris verticillata</name>
    <dbReference type="NCBI Taxonomy" id="2761393"/>
    <lineage>
        <taxon>Eukaryota</taxon>
        <taxon>Fungi</taxon>
        <taxon>Fungi incertae sedis</taxon>
        <taxon>Zoopagomycota</taxon>
        <taxon>Kickxellomycotina</taxon>
        <taxon>Dimargaritomycetes</taxon>
        <taxon>Dimargaritales</taxon>
        <taxon>Dimargaritaceae</taxon>
        <taxon>Dimargaris</taxon>
    </lineage>
</organism>
<dbReference type="InterPro" id="IPR008928">
    <property type="entry name" value="6-hairpin_glycosidase_sf"/>
</dbReference>
<evidence type="ECO:0000313" key="7">
    <source>
        <dbReference type="Proteomes" id="UP001151582"/>
    </source>
</evidence>
<dbReference type="AlphaFoldDB" id="A0A9W8AZR1"/>
<keyword evidence="7" id="KW-1185">Reference proteome</keyword>
<dbReference type="InterPro" id="IPR012341">
    <property type="entry name" value="6hp_glycosidase-like_sf"/>
</dbReference>
<dbReference type="Pfam" id="PF01204">
    <property type="entry name" value="Trehalase"/>
    <property type="match status" value="2"/>
</dbReference>
<evidence type="ECO:0000256" key="3">
    <source>
        <dbReference type="ARBA" id="ARBA00023295"/>
    </source>
</evidence>
<evidence type="ECO:0000256" key="2">
    <source>
        <dbReference type="ARBA" id="ARBA00022801"/>
    </source>
</evidence>
<evidence type="ECO:0000256" key="4">
    <source>
        <dbReference type="RuleBase" id="RU361180"/>
    </source>
</evidence>
<dbReference type="PROSITE" id="PS00928">
    <property type="entry name" value="TREHALASE_2"/>
    <property type="match status" value="1"/>
</dbReference>
<comment type="catalytic activity">
    <reaction evidence="4">
        <text>alpha,alpha-trehalose + H2O = alpha-D-glucose + beta-D-glucose</text>
        <dbReference type="Rhea" id="RHEA:32675"/>
        <dbReference type="ChEBI" id="CHEBI:15377"/>
        <dbReference type="ChEBI" id="CHEBI:15903"/>
        <dbReference type="ChEBI" id="CHEBI:16551"/>
        <dbReference type="ChEBI" id="CHEBI:17925"/>
        <dbReference type="EC" id="3.2.1.28"/>
    </reaction>
</comment>
<feature type="signal peptide" evidence="5">
    <location>
        <begin position="1"/>
        <end position="20"/>
    </location>
</feature>
<keyword evidence="3 4" id="KW-0326">Glycosidase</keyword>
<proteinExistence type="inferred from homology"/>
<dbReference type="PRINTS" id="PR00744">
    <property type="entry name" value="GLHYDRLASE37"/>
</dbReference>
<comment type="similarity">
    <text evidence="1 4">Belongs to the glycosyl hydrolase 37 family.</text>
</comment>
<name>A0A9W8AZR1_9FUNG</name>
<accession>A0A9W8AZR1</accession>
<dbReference type="OrthoDB" id="3542292at2759"/>
<dbReference type="EMBL" id="JANBQB010000349">
    <property type="protein sequence ID" value="KAJ1977419.1"/>
    <property type="molecule type" value="Genomic_DNA"/>
</dbReference>
<dbReference type="InterPro" id="IPR001661">
    <property type="entry name" value="Glyco_hydro_37"/>
</dbReference>
<dbReference type="Proteomes" id="UP001151582">
    <property type="component" value="Unassembled WGS sequence"/>
</dbReference>
<dbReference type="PANTHER" id="PTHR23403:SF1">
    <property type="entry name" value="TREHALASE"/>
    <property type="match status" value="1"/>
</dbReference>
<feature type="chain" id="PRO_5040828473" description="Trehalase" evidence="5">
    <location>
        <begin position="21"/>
        <end position="632"/>
    </location>
</feature>
<evidence type="ECO:0000256" key="1">
    <source>
        <dbReference type="ARBA" id="ARBA00005615"/>
    </source>
</evidence>
<comment type="caution">
    <text evidence="6">The sequence shown here is derived from an EMBL/GenBank/DDBJ whole genome shotgun (WGS) entry which is preliminary data.</text>
</comment>
<evidence type="ECO:0000256" key="5">
    <source>
        <dbReference type="SAM" id="SignalP"/>
    </source>
</evidence>
<dbReference type="PANTHER" id="PTHR23403">
    <property type="entry name" value="TREHALASE"/>
    <property type="match status" value="1"/>
</dbReference>
<gene>
    <name evidence="6" type="ORF">H4R34_003583</name>
</gene>
<dbReference type="GO" id="GO:0004555">
    <property type="term" value="F:alpha,alpha-trehalase activity"/>
    <property type="evidence" value="ECO:0007669"/>
    <property type="project" value="UniProtKB-EC"/>
</dbReference>
<protein>
    <recommendedName>
        <fullName evidence="4">Trehalase</fullName>
        <ecNumber evidence="4">3.2.1.28</ecNumber>
    </recommendedName>
    <alternativeName>
        <fullName evidence="4">Alpha-trehalose glucohydrolase</fullName>
    </alternativeName>
</protein>
<keyword evidence="2 4" id="KW-0378">Hydrolase</keyword>